<organism evidence="2 3">
    <name type="scientific">Chlorella ohadii</name>
    <dbReference type="NCBI Taxonomy" id="2649997"/>
    <lineage>
        <taxon>Eukaryota</taxon>
        <taxon>Viridiplantae</taxon>
        <taxon>Chlorophyta</taxon>
        <taxon>core chlorophytes</taxon>
        <taxon>Trebouxiophyceae</taxon>
        <taxon>Chlorellales</taxon>
        <taxon>Chlorellaceae</taxon>
        <taxon>Chlorella clade</taxon>
        <taxon>Chlorella</taxon>
    </lineage>
</organism>
<name>A0AAD5H8P1_9CHLO</name>
<reference evidence="2" key="1">
    <citation type="submission" date="2020-11" db="EMBL/GenBank/DDBJ databases">
        <title>Chlorella ohadii genome sequencing and assembly.</title>
        <authorList>
            <person name="Murik O."/>
            <person name="Treves H."/>
            <person name="Kedem I."/>
            <person name="Shotland Y."/>
            <person name="Kaplan A."/>
        </authorList>
    </citation>
    <scope>NUCLEOTIDE SEQUENCE</scope>
    <source>
        <strain evidence="2">1</strain>
    </source>
</reference>
<sequence length="207" mass="21101">MKAKAVARPLVVAAVVLLMAAHLSGARAQPSSGTVPLLQSLVDLESVEISVGQLVPALPQEALAPAAPITFTAKHWTADVFEDGSCVHTKPVGRSAQQPEEKVLWTAGEHMRFANVEAFLAALKAGALNAMFGPEAAAQMAQQAAAATAAASAVRSRPMPATTAAAAIPTASKPISLESLLQSAGWEVKMNKAVATDAEPAPGPQAG</sequence>
<dbReference type="Proteomes" id="UP001205105">
    <property type="component" value="Unassembled WGS sequence"/>
</dbReference>
<proteinExistence type="predicted"/>
<protein>
    <submittedName>
        <fullName evidence="2">Uncharacterized protein</fullName>
    </submittedName>
</protein>
<dbReference type="AlphaFoldDB" id="A0AAD5H8P1"/>
<evidence type="ECO:0000256" key="1">
    <source>
        <dbReference type="SAM" id="SignalP"/>
    </source>
</evidence>
<accession>A0AAD5H8P1</accession>
<keyword evidence="1" id="KW-0732">Signal</keyword>
<evidence type="ECO:0000313" key="2">
    <source>
        <dbReference type="EMBL" id="KAI7845508.1"/>
    </source>
</evidence>
<keyword evidence="3" id="KW-1185">Reference proteome</keyword>
<feature type="signal peptide" evidence="1">
    <location>
        <begin position="1"/>
        <end position="28"/>
    </location>
</feature>
<dbReference type="EMBL" id="JADXDR010000016">
    <property type="protein sequence ID" value="KAI7845508.1"/>
    <property type="molecule type" value="Genomic_DNA"/>
</dbReference>
<comment type="caution">
    <text evidence="2">The sequence shown here is derived from an EMBL/GenBank/DDBJ whole genome shotgun (WGS) entry which is preliminary data.</text>
</comment>
<feature type="chain" id="PRO_5042076761" evidence="1">
    <location>
        <begin position="29"/>
        <end position="207"/>
    </location>
</feature>
<gene>
    <name evidence="2" type="ORF">COHA_000931</name>
</gene>
<evidence type="ECO:0000313" key="3">
    <source>
        <dbReference type="Proteomes" id="UP001205105"/>
    </source>
</evidence>